<gene>
    <name evidence="3" type="ORF">DERYTH_LOCUS5637</name>
</gene>
<dbReference type="AlphaFoldDB" id="A0A9N9BCH1"/>
<evidence type="ECO:0000313" key="3">
    <source>
        <dbReference type="EMBL" id="CAG8558908.1"/>
    </source>
</evidence>
<dbReference type="OrthoDB" id="2436921at2759"/>
<dbReference type="EMBL" id="CAJVPY010002385">
    <property type="protein sequence ID" value="CAG8558908.1"/>
    <property type="molecule type" value="Genomic_DNA"/>
</dbReference>
<comment type="caution">
    <text evidence="3">The sequence shown here is derived from an EMBL/GenBank/DDBJ whole genome shotgun (WGS) entry which is preliminary data.</text>
</comment>
<feature type="domain" description="DUF7932" evidence="2">
    <location>
        <begin position="300"/>
        <end position="417"/>
    </location>
</feature>
<dbReference type="Proteomes" id="UP000789405">
    <property type="component" value="Unassembled WGS sequence"/>
</dbReference>
<keyword evidence="4" id="KW-1185">Reference proteome</keyword>
<reference evidence="3" key="1">
    <citation type="submission" date="2021-06" db="EMBL/GenBank/DDBJ databases">
        <authorList>
            <person name="Kallberg Y."/>
            <person name="Tangrot J."/>
            <person name="Rosling A."/>
        </authorList>
    </citation>
    <scope>NUCLEOTIDE SEQUENCE</scope>
    <source>
        <strain evidence="3">MA453B</strain>
    </source>
</reference>
<feature type="region of interest" description="Disordered" evidence="1">
    <location>
        <begin position="103"/>
        <end position="134"/>
    </location>
</feature>
<protein>
    <submittedName>
        <fullName evidence="3">27870_t:CDS:1</fullName>
    </submittedName>
</protein>
<feature type="compositionally biased region" description="Gly residues" evidence="1">
    <location>
        <begin position="103"/>
        <end position="112"/>
    </location>
</feature>
<organism evidence="3 4">
    <name type="scientific">Dentiscutata erythropus</name>
    <dbReference type="NCBI Taxonomy" id="1348616"/>
    <lineage>
        <taxon>Eukaryota</taxon>
        <taxon>Fungi</taxon>
        <taxon>Fungi incertae sedis</taxon>
        <taxon>Mucoromycota</taxon>
        <taxon>Glomeromycotina</taxon>
        <taxon>Glomeromycetes</taxon>
        <taxon>Diversisporales</taxon>
        <taxon>Gigasporaceae</taxon>
        <taxon>Dentiscutata</taxon>
    </lineage>
</organism>
<dbReference type="InterPro" id="IPR057692">
    <property type="entry name" value="DUF7932"/>
</dbReference>
<evidence type="ECO:0000313" key="4">
    <source>
        <dbReference type="Proteomes" id="UP000789405"/>
    </source>
</evidence>
<evidence type="ECO:0000259" key="2">
    <source>
        <dbReference type="Pfam" id="PF25560"/>
    </source>
</evidence>
<accession>A0A9N9BCH1</accession>
<evidence type="ECO:0000256" key="1">
    <source>
        <dbReference type="SAM" id="MobiDB-lite"/>
    </source>
</evidence>
<sequence>MTTVIDVSGPRGANGLNGSSAAIYSFGLENGNHGSDATNPTMGTDAGDIELKITEIDSIDGASIEFLGQYRTPGYVVHDYQNTFSCEKVSLFILRARGDGGHGGNGGNGAEGYSGMDATRSTPGTDGGRGGNDGNAGAGTRQALILIYKALLILTINISDYVYIYSGANGGKGGTITLHMNDTDSGLLMLFVAAWTPNISYSLDAYGGRGGNAGCHGLPGIGGQGGRGGYSYSWSETDGSRDQIISYYSNPGGSQGPSGSNGIMGLTLISYFASSVTNDVTEYNEIYDIRLHEVITHSTTGAYEPDAKIIIDSIIVYNKSNTPTPRRDIRVNINNTIWIYNQKLKEHILLPQMIDKLTIKEINCNQPFSFLLGGYVVDKPGPPLRVTDLLHLTATMTGIERIFSAFDFNGHSINIQFPIELTRVLHMNSMVVDHAVKVIWEVKNTSKVDFGVQAKNERLIRVRLSKVGGEVSPSALKFGLKSDQKGVSTIPPVQNMENEYIFEIPLLKAGETLKLEAALTLTEAEVFEFADFWLYLELGKIAEPSIPKIVHILSFGVRVSIIYRGFPQGFYPDVLLVTNHKTTRDEYLEWVKLFKEILGLRFFIWDISQMGHFSFIRDIQTLYSNEPTTLMKDLSGKTMIILDNEFVYGEYGQKVTARNFILKSEWIEAIHKNDNNAGKEECVNVFDELLTNAFEEFRENKSEYENVRGFSQFLMGKEKVPLENVPPDNTEENIPKENNLEENNLEKNNLEENDPEESNSEEDILEEQCDIKQLTNDPAKLIEEITEVTKIDKNLRKLRPHFQHHVIYEWKNVKLRLFQSKKNREKKGGSVIVIPSMTTTKRR</sequence>
<feature type="compositionally biased region" description="Acidic residues" evidence="1">
    <location>
        <begin position="751"/>
        <end position="763"/>
    </location>
</feature>
<name>A0A9N9BCH1_9GLOM</name>
<feature type="region of interest" description="Disordered" evidence="1">
    <location>
        <begin position="720"/>
        <end position="763"/>
    </location>
</feature>
<dbReference type="Pfam" id="PF25560">
    <property type="entry name" value="DUF7932"/>
    <property type="match status" value="1"/>
</dbReference>
<feature type="non-terminal residue" evidence="3">
    <location>
        <position position="1"/>
    </location>
</feature>
<proteinExistence type="predicted"/>
<feature type="compositionally biased region" description="Gly residues" evidence="1">
    <location>
        <begin position="125"/>
        <end position="134"/>
    </location>
</feature>
<feature type="compositionally biased region" description="Basic and acidic residues" evidence="1">
    <location>
        <begin position="733"/>
        <end position="750"/>
    </location>
</feature>